<accession>A0ABP4X6X9</accession>
<dbReference type="Proteomes" id="UP001500506">
    <property type="component" value="Unassembled WGS sequence"/>
</dbReference>
<evidence type="ECO:0000313" key="1">
    <source>
        <dbReference type="EMBL" id="GAA1770967.1"/>
    </source>
</evidence>
<gene>
    <name evidence="1" type="ORF">GCM10009747_35360</name>
</gene>
<evidence type="ECO:0008006" key="3">
    <source>
        <dbReference type="Google" id="ProtNLM"/>
    </source>
</evidence>
<organism evidence="1 2">
    <name type="scientific">Agromyces humatus</name>
    <dbReference type="NCBI Taxonomy" id="279573"/>
    <lineage>
        <taxon>Bacteria</taxon>
        <taxon>Bacillati</taxon>
        <taxon>Actinomycetota</taxon>
        <taxon>Actinomycetes</taxon>
        <taxon>Micrococcales</taxon>
        <taxon>Microbacteriaceae</taxon>
        <taxon>Agromyces</taxon>
    </lineage>
</organism>
<keyword evidence="2" id="KW-1185">Reference proteome</keyword>
<sequence>MTIISDPGQVERILTDPGFRVPEADVAATGPFDRFRATVSRFANGSIHDGRRAQLDARLTHLNLGALADAATTRTRRARALADRTAHDAAALAAHVARGVPVASLADMLGFDEADGLAELVALVADRYATGVADDPVAEDAAIERLLALAPGADAGTRALEVQLLVQAWAATRAVIESAMRLLASDDHARHSTFELLREALEQDAPVAVTRRVAPSGELVVLRLDGADLAFGTGARRCPAPHHAIVIATAAVDELRRPLDVRDAVPAEREEGSPDADAD</sequence>
<dbReference type="SUPFAM" id="SSF48264">
    <property type="entry name" value="Cytochrome P450"/>
    <property type="match status" value="1"/>
</dbReference>
<proteinExistence type="predicted"/>
<comment type="caution">
    <text evidence="1">The sequence shown here is derived from an EMBL/GenBank/DDBJ whole genome shotgun (WGS) entry which is preliminary data.</text>
</comment>
<evidence type="ECO:0000313" key="2">
    <source>
        <dbReference type="Proteomes" id="UP001500506"/>
    </source>
</evidence>
<dbReference type="RefSeq" id="WP_232499535.1">
    <property type="nucleotide sequence ID" value="NZ_BAAANH010000009.1"/>
</dbReference>
<dbReference type="InterPro" id="IPR036396">
    <property type="entry name" value="Cyt_P450_sf"/>
</dbReference>
<dbReference type="EMBL" id="BAAANH010000009">
    <property type="protein sequence ID" value="GAA1770967.1"/>
    <property type="molecule type" value="Genomic_DNA"/>
</dbReference>
<reference evidence="2" key="1">
    <citation type="journal article" date="2019" name="Int. J. Syst. Evol. Microbiol.">
        <title>The Global Catalogue of Microorganisms (GCM) 10K type strain sequencing project: providing services to taxonomists for standard genome sequencing and annotation.</title>
        <authorList>
            <consortium name="The Broad Institute Genomics Platform"/>
            <consortium name="The Broad Institute Genome Sequencing Center for Infectious Disease"/>
            <person name="Wu L."/>
            <person name="Ma J."/>
        </authorList>
    </citation>
    <scope>NUCLEOTIDE SEQUENCE [LARGE SCALE GENOMIC DNA]</scope>
    <source>
        <strain evidence="2">JCM 14319</strain>
    </source>
</reference>
<name>A0ABP4X6X9_9MICO</name>
<protein>
    <recommendedName>
        <fullName evidence="3">Cytochrome P450</fullName>
    </recommendedName>
</protein>